<feature type="region of interest" description="Disordered" evidence="1">
    <location>
        <begin position="1"/>
        <end position="36"/>
    </location>
</feature>
<feature type="transmembrane region" description="Helical" evidence="2">
    <location>
        <begin position="113"/>
        <end position="132"/>
    </location>
</feature>
<evidence type="ECO:0000313" key="4">
    <source>
        <dbReference type="EMBL" id="MFC5001784.1"/>
    </source>
</evidence>
<feature type="transmembrane region" description="Helical" evidence="2">
    <location>
        <begin position="242"/>
        <end position="265"/>
    </location>
</feature>
<feature type="compositionally biased region" description="Low complexity" evidence="1">
    <location>
        <begin position="466"/>
        <end position="484"/>
    </location>
</feature>
<feature type="region of interest" description="Disordered" evidence="1">
    <location>
        <begin position="449"/>
        <end position="499"/>
    </location>
</feature>
<proteinExistence type="predicted"/>
<feature type="compositionally biased region" description="Low complexity" evidence="1">
    <location>
        <begin position="12"/>
        <end position="36"/>
    </location>
</feature>
<feature type="transmembrane region" description="Helical" evidence="2">
    <location>
        <begin position="321"/>
        <end position="337"/>
    </location>
</feature>
<dbReference type="InterPro" id="IPR012429">
    <property type="entry name" value="HGSNAT_cat"/>
</dbReference>
<evidence type="ECO:0000256" key="2">
    <source>
        <dbReference type="SAM" id="Phobius"/>
    </source>
</evidence>
<keyword evidence="5" id="KW-1185">Reference proteome</keyword>
<name>A0ABV9W158_9ACTN</name>
<feature type="transmembrane region" description="Helical" evidence="2">
    <location>
        <begin position="78"/>
        <end position="101"/>
    </location>
</feature>
<sequence>MTPRPLDPGPPSSASSAVVPASAGPSSSVASSPSRSAATKQRARLVGVDAARGVSLLGMITLHALYESDAAGNPTWSATVFSGRAAAAFALLAGVGVTLATGRRPVRLANARATVALLAVRALAIGVIGLLLGAADSVLGAVILAYLAMVFLLAIPLVFLPTWAVAAIGATLLTAGPAGAHLLLPHLPEPELVNPTFAWLFDDPVGLVTELTLTGIYPSPAWLAYMSVGVVIGRLDLGRARVAVTLFAGGTALAVASHIASSFLLHRHGGLTRIWAAQPASGLTVDQTWRLLKLGDNGRTPSSTWWWLAIDAPHTSTPFDLIGTTGTAVAVLGLLLLADQVRHRVARRLATAVLVPLAAAGSTTLTFYTAHVLFINSSFDTYSATTGCLAQLIAVVLIALAMRATAARGPLEAIVVALATQARRTAAPRRPAAVAGPVASAEAAVTIPAQRGKAAAPPAVRSEAVASGSAAPADTAATPPAARDAAARRDRPGTTPPRS</sequence>
<feature type="transmembrane region" description="Helical" evidence="2">
    <location>
        <begin position="382"/>
        <end position="402"/>
    </location>
</feature>
<accession>A0ABV9W158</accession>
<feature type="transmembrane region" description="Helical" evidence="2">
    <location>
        <begin position="138"/>
        <end position="159"/>
    </location>
</feature>
<organism evidence="4 5">
    <name type="scientific">Dactylosporangium cerinum</name>
    <dbReference type="NCBI Taxonomy" id="1434730"/>
    <lineage>
        <taxon>Bacteria</taxon>
        <taxon>Bacillati</taxon>
        <taxon>Actinomycetota</taxon>
        <taxon>Actinomycetes</taxon>
        <taxon>Micromonosporales</taxon>
        <taxon>Micromonosporaceae</taxon>
        <taxon>Dactylosporangium</taxon>
    </lineage>
</organism>
<feature type="compositionally biased region" description="Pro residues" evidence="1">
    <location>
        <begin position="1"/>
        <end position="11"/>
    </location>
</feature>
<feature type="transmembrane region" description="Helical" evidence="2">
    <location>
        <begin position="349"/>
        <end position="370"/>
    </location>
</feature>
<comment type="caution">
    <text evidence="4">The sequence shown here is derived from an EMBL/GenBank/DDBJ whole genome shotgun (WGS) entry which is preliminary data.</text>
</comment>
<keyword evidence="2" id="KW-0472">Membrane</keyword>
<dbReference type="RefSeq" id="WP_380119234.1">
    <property type="nucleotide sequence ID" value="NZ_JBHSIU010000039.1"/>
</dbReference>
<feature type="transmembrane region" description="Helical" evidence="2">
    <location>
        <begin position="216"/>
        <end position="235"/>
    </location>
</feature>
<feature type="domain" description="Heparan-alpha-glucosaminide N-acetyltransferase catalytic" evidence="3">
    <location>
        <begin position="44"/>
        <end position="240"/>
    </location>
</feature>
<protein>
    <submittedName>
        <fullName evidence="4">Heparan-alpha-glucosaminide N-acetyltransferase domain-containing protein</fullName>
    </submittedName>
</protein>
<dbReference type="EMBL" id="JBHSIU010000039">
    <property type="protein sequence ID" value="MFC5001784.1"/>
    <property type="molecule type" value="Genomic_DNA"/>
</dbReference>
<evidence type="ECO:0000256" key="1">
    <source>
        <dbReference type="SAM" id="MobiDB-lite"/>
    </source>
</evidence>
<dbReference type="Pfam" id="PF07786">
    <property type="entry name" value="HGSNAT_cat"/>
    <property type="match status" value="1"/>
</dbReference>
<evidence type="ECO:0000259" key="3">
    <source>
        <dbReference type="Pfam" id="PF07786"/>
    </source>
</evidence>
<keyword evidence="2" id="KW-1133">Transmembrane helix</keyword>
<dbReference type="Proteomes" id="UP001595912">
    <property type="component" value="Unassembled WGS sequence"/>
</dbReference>
<gene>
    <name evidence="4" type="ORF">ACFPIJ_28590</name>
</gene>
<reference evidence="5" key="1">
    <citation type="journal article" date="2019" name="Int. J. Syst. Evol. Microbiol.">
        <title>The Global Catalogue of Microorganisms (GCM) 10K type strain sequencing project: providing services to taxonomists for standard genome sequencing and annotation.</title>
        <authorList>
            <consortium name="The Broad Institute Genomics Platform"/>
            <consortium name="The Broad Institute Genome Sequencing Center for Infectious Disease"/>
            <person name="Wu L."/>
            <person name="Ma J."/>
        </authorList>
    </citation>
    <scope>NUCLEOTIDE SEQUENCE [LARGE SCALE GENOMIC DNA]</scope>
    <source>
        <strain evidence="5">CGMCC 4.7152</strain>
    </source>
</reference>
<feature type="transmembrane region" description="Helical" evidence="2">
    <location>
        <begin position="164"/>
        <end position="184"/>
    </location>
</feature>
<keyword evidence="2" id="KW-0812">Transmembrane</keyword>
<evidence type="ECO:0000313" key="5">
    <source>
        <dbReference type="Proteomes" id="UP001595912"/>
    </source>
</evidence>